<organism evidence="5 6">
    <name type="scientific">Candidatus Gottesmanbacteria bacterium RBG_16_37_8</name>
    <dbReference type="NCBI Taxonomy" id="1798371"/>
    <lineage>
        <taxon>Bacteria</taxon>
        <taxon>Candidatus Gottesmaniibacteriota</taxon>
    </lineage>
</organism>
<dbReference type="Gene3D" id="1.10.10.10">
    <property type="entry name" value="Winged helix-like DNA-binding domain superfamily/Winged helix DNA-binding domain"/>
    <property type="match status" value="1"/>
</dbReference>
<dbReference type="SUPFAM" id="SSF46894">
    <property type="entry name" value="C-terminal effector domain of the bipartite response regulators"/>
    <property type="match status" value="1"/>
</dbReference>
<dbReference type="SMART" id="SM00862">
    <property type="entry name" value="Trans_reg_C"/>
    <property type="match status" value="1"/>
</dbReference>
<dbReference type="InterPro" id="IPR016032">
    <property type="entry name" value="Sig_transdc_resp-reg_C-effctor"/>
</dbReference>
<comment type="caution">
    <text evidence="5">The sequence shown here is derived from an EMBL/GenBank/DDBJ whole genome shotgun (WGS) entry which is preliminary data.</text>
</comment>
<dbReference type="EMBL" id="MFJA01000052">
    <property type="protein sequence ID" value="OGG02785.1"/>
    <property type="molecule type" value="Genomic_DNA"/>
</dbReference>
<accession>A0A1F5YRP0</accession>
<dbReference type="GO" id="GO:0003677">
    <property type="term" value="F:DNA binding"/>
    <property type="evidence" value="ECO:0007669"/>
    <property type="project" value="UniProtKB-UniRule"/>
</dbReference>
<dbReference type="AlphaFoldDB" id="A0A1F5YRP0"/>
<dbReference type="InterPro" id="IPR001867">
    <property type="entry name" value="OmpR/PhoB-type_DNA-bd"/>
</dbReference>
<dbReference type="Pfam" id="PF00486">
    <property type="entry name" value="Trans_reg_C"/>
    <property type="match status" value="1"/>
</dbReference>
<proteinExistence type="predicted"/>
<dbReference type="InterPro" id="IPR036388">
    <property type="entry name" value="WH-like_DNA-bd_sf"/>
</dbReference>
<dbReference type="CDD" id="cd00383">
    <property type="entry name" value="trans_reg_C"/>
    <property type="match status" value="1"/>
</dbReference>
<dbReference type="STRING" id="1798371.A2W14_06695"/>
<dbReference type="InterPro" id="IPR056884">
    <property type="entry name" value="NPHP3-like_N"/>
</dbReference>
<protein>
    <recommendedName>
        <fullName evidence="4">OmpR/PhoB-type domain-containing protein</fullName>
    </recommendedName>
</protein>
<evidence type="ECO:0000313" key="5">
    <source>
        <dbReference type="EMBL" id="OGG02785.1"/>
    </source>
</evidence>
<name>A0A1F5YRP0_9BACT</name>
<evidence type="ECO:0000256" key="3">
    <source>
        <dbReference type="PROSITE-ProRule" id="PRU01091"/>
    </source>
</evidence>
<gene>
    <name evidence="5" type="ORF">A2W14_06695</name>
</gene>
<sequence length="415" mass="48962">MYKEPSSAPYLNYLGERLLEPIKRGESAFFRWFPGHGKSVLLSKIITDKKLLLKVFSKYYQRFIFFKVDGYLFDINDLVSFFFPILGNLFKELKCEQLTDEAKDKSKTFLIREIIQTCQKLVSQGSEIVFVIDGIDDLDADNLKEMFSVFEYIVESNRERIHTHINVNRREIIEKNVVQSGLLQNIISISLPDKEECLYFLNYYARQWGLKLTEYQIENIFKNCGCDPVLIKEVLRLYVKKGFDIDLINEPTLLLKAKNNLEQYSEKERNTITEKLKTNQISVNSSYTAKELTKANFWNDKYHLPLLFRKVIIEKSLVKELRFDNKKQKLYFGDIDLTRKLSKTEYKILLLLFELKGKTITRDQIAQAIWDKDEIDKYSDWAIDKTISRLRLKLNAISFSHQLVTQKKSGFYLEK</sequence>
<reference evidence="5 6" key="1">
    <citation type="journal article" date="2016" name="Nat. Commun.">
        <title>Thousands of microbial genomes shed light on interconnected biogeochemical processes in an aquifer system.</title>
        <authorList>
            <person name="Anantharaman K."/>
            <person name="Brown C.T."/>
            <person name="Hug L.A."/>
            <person name="Sharon I."/>
            <person name="Castelle C.J."/>
            <person name="Probst A.J."/>
            <person name="Thomas B.C."/>
            <person name="Singh A."/>
            <person name="Wilkins M.J."/>
            <person name="Karaoz U."/>
            <person name="Brodie E.L."/>
            <person name="Williams K.H."/>
            <person name="Hubbard S.S."/>
            <person name="Banfield J.F."/>
        </authorList>
    </citation>
    <scope>NUCLEOTIDE SEQUENCE [LARGE SCALE GENOMIC DNA]</scope>
</reference>
<dbReference type="Gene3D" id="3.40.50.300">
    <property type="entry name" value="P-loop containing nucleotide triphosphate hydrolases"/>
    <property type="match status" value="1"/>
</dbReference>
<keyword evidence="2 3" id="KW-0238">DNA-binding</keyword>
<dbReference type="InterPro" id="IPR027417">
    <property type="entry name" value="P-loop_NTPase"/>
</dbReference>
<feature type="domain" description="OmpR/PhoB-type" evidence="4">
    <location>
        <begin position="313"/>
        <end position="415"/>
    </location>
</feature>
<evidence type="ECO:0000256" key="2">
    <source>
        <dbReference type="ARBA" id="ARBA00023125"/>
    </source>
</evidence>
<dbReference type="GO" id="GO:0006355">
    <property type="term" value="P:regulation of DNA-templated transcription"/>
    <property type="evidence" value="ECO:0007669"/>
    <property type="project" value="InterPro"/>
</dbReference>
<dbReference type="SUPFAM" id="SSF52540">
    <property type="entry name" value="P-loop containing nucleoside triphosphate hydrolases"/>
    <property type="match status" value="1"/>
</dbReference>
<dbReference type="PROSITE" id="PS51755">
    <property type="entry name" value="OMPR_PHOB"/>
    <property type="match status" value="1"/>
</dbReference>
<evidence type="ECO:0000256" key="1">
    <source>
        <dbReference type="ARBA" id="ARBA00022737"/>
    </source>
</evidence>
<dbReference type="Proteomes" id="UP000176665">
    <property type="component" value="Unassembled WGS sequence"/>
</dbReference>
<evidence type="ECO:0000313" key="6">
    <source>
        <dbReference type="Proteomes" id="UP000176665"/>
    </source>
</evidence>
<dbReference type="Pfam" id="PF24883">
    <property type="entry name" value="NPHP3_N"/>
    <property type="match status" value="1"/>
</dbReference>
<keyword evidence="1" id="KW-0677">Repeat</keyword>
<feature type="DNA-binding region" description="OmpR/PhoB-type" evidence="3">
    <location>
        <begin position="313"/>
        <end position="415"/>
    </location>
</feature>
<evidence type="ECO:0000259" key="4">
    <source>
        <dbReference type="PROSITE" id="PS51755"/>
    </source>
</evidence>
<dbReference type="GO" id="GO:0000160">
    <property type="term" value="P:phosphorelay signal transduction system"/>
    <property type="evidence" value="ECO:0007669"/>
    <property type="project" value="InterPro"/>
</dbReference>